<dbReference type="InterPro" id="IPR003859">
    <property type="entry name" value="Galactosyl_T"/>
</dbReference>
<dbReference type="GO" id="GO:0005794">
    <property type="term" value="C:Golgi apparatus"/>
    <property type="evidence" value="ECO:0007669"/>
    <property type="project" value="TreeGrafter"/>
</dbReference>
<dbReference type="InterPro" id="IPR027995">
    <property type="entry name" value="Galactosyl_T_N"/>
</dbReference>
<accession>A0A7R8W8S5</accession>
<dbReference type="PRINTS" id="PR02050">
    <property type="entry name" value="B14GALTRFASE"/>
</dbReference>
<dbReference type="Gene3D" id="3.90.550.10">
    <property type="entry name" value="Spore Coat Polysaccharide Biosynthesis Protein SpsA, Chain A"/>
    <property type="match status" value="1"/>
</dbReference>
<feature type="non-terminal residue" evidence="1">
    <location>
        <position position="1"/>
    </location>
</feature>
<dbReference type="Pfam" id="PF13733">
    <property type="entry name" value="Glyco_transf_7N"/>
    <property type="match status" value="1"/>
</dbReference>
<gene>
    <name evidence="1" type="ORF">CTOB1V02_LOCUS4974</name>
</gene>
<dbReference type="AlphaFoldDB" id="A0A7R8W8S5"/>
<dbReference type="PANTHER" id="PTHR19300:SF30">
    <property type="entry name" value="BETA-1,4-GALACTOSYLTRANSFERASE 7"/>
    <property type="match status" value="1"/>
</dbReference>
<dbReference type="OrthoDB" id="365981at2759"/>
<dbReference type="SUPFAM" id="SSF53448">
    <property type="entry name" value="Nucleotide-diphospho-sugar transferases"/>
    <property type="match status" value="1"/>
</dbReference>
<dbReference type="InterPro" id="IPR029044">
    <property type="entry name" value="Nucleotide-diphossugar_trans"/>
</dbReference>
<protein>
    <submittedName>
        <fullName evidence="1">Uncharacterized protein</fullName>
    </submittedName>
</protein>
<dbReference type="GO" id="GO:0046525">
    <property type="term" value="F:xylosylprotein 4-beta-galactosyltransferase activity"/>
    <property type="evidence" value="ECO:0007669"/>
    <property type="project" value="TreeGrafter"/>
</dbReference>
<reference evidence="1" key="1">
    <citation type="submission" date="2020-11" db="EMBL/GenBank/DDBJ databases">
        <authorList>
            <person name="Tran Van P."/>
        </authorList>
    </citation>
    <scope>NUCLEOTIDE SEQUENCE</scope>
</reference>
<proteinExistence type="predicted"/>
<name>A0A7R8W8S5_9CRUS</name>
<sequence length="129" mass="14301">SAGLTPFTPTALLLWCWCFKAARISSSVNGDKRSEALSVGAEDCAMILGSRLAVLVPFRERFTSLSGFVPHMTKFLQNQGISHHIFVINQVDSYRFNRASLLNVGFLFAKNQSDYIALHDVDLVPLTPQ</sequence>
<organism evidence="1">
    <name type="scientific">Cyprideis torosa</name>
    <dbReference type="NCBI Taxonomy" id="163714"/>
    <lineage>
        <taxon>Eukaryota</taxon>
        <taxon>Metazoa</taxon>
        <taxon>Ecdysozoa</taxon>
        <taxon>Arthropoda</taxon>
        <taxon>Crustacea</taxon>
        <taxon>Oligostraca</taxon>
        <taxon>Ostracoda</taxon>
        <taxon>Podocopa</taxon>
        <taxon>Podocopida</taxon>
        <taxon>Cytherocopina</taxon>
        <taxon>Cytheroidea</taxon>
        <taxon>Cytherideidae</taxon>
        <taxon>Cyprideis</taxon>
    </lineage>
</organism>
<dbReference type="GO" id="GO:0030166">
    <property type="term" value="P:proteoglycan biosynthetic process"/>
    <property type="evidence" value="ECO:0007669"/>
    <property type="project" value="TreeGrafter"/>
</dbReference>
<evidence type="ECO:0000313" key="1">
    <source>
        <dbReference type="EMBL" id="CAD7227063.1"/>
    </source>
</evidence>
<dbReference type="EMBL" id="OB661021">
    <property type="protein sequence ID" value="CAD7227063.1"/>
    <property type="molecule type" value="Genomic_DNA"/>
</dbReference>
<dbReference type="GO" id="GO:0005975">
    <property type="term" value="P:carbohydrate metabolic process"/>
    <property type="evidence" value="ECO:0007669"/>
    <property type="project" value="InterPro"/>
</dbReference>
<dbReference type="PANTHER" id="PTHR19300">
    <property type="entry name" value="BETA-1,4-GALACTOSYLTRANSFERASE"/>
    <property type="match status" value="1"/>
</dbReference>